<evidence type="ECO:0008006" key="6">
    <source>
        <dbReference type="Google" id="ProtNLM"/>
    </source>
</evidence>
<evidence type="ECO:0000313" key="5">
    <source>
        <dbReference type="Proteomes" id="UP000199693"/>
    </source>
</evidence>
<keyword evidence="4" id="KW-1185">Reference proteome</keyword>
<protein>
    <recommendedName>
        <fullName evidence="6">Lipoprotein</fullName>
    </recommendedName>
</protein>
<gene>
    <name evidence="2" type="ORF">SAMN05216189_101119</name>
    <name evidence="3" type="ORF">SAMN06295949_11419</name>
</gene>
<dbReference type="PROSITE" id="PS51257">
    <property type="entry name" value="PROKAR_LIPOPROTEIN"/>
    <property type="match status" value="1"/>
</dbReference>
<proteinExistence type="predicted"/>
<dbReference type="AlphaFoldDB" id="A0A239JZX2"/>
<sequence>MASRATAWRPLRCLLLAALLALAACAGRQAAEPAAAPVTAATWAQVDRDIADASMAAADKAEDYARNAMEGWMDLVYQRTDSDFIPWFSGYWTQQWLGLRVAWYKLGDSEKSPAVSRLSVYLQGQYQRRVLDPVAKQVDPAAVMEAATRLYVQALAGQLDAIPERLGVPRAQLDQRLQAIPAIALGPPAARDASLYQLLRAKRLDQLPAYQALIARVHDASTRTGVDVDEPDQGVSAVARRTSEKLLGEVTVSGAVGAIAAAVGKAAGTVLSLASTGFTALSRDRERPQLEAQLRKDLNDAFDQQWLALMGNSQSGVLAGVHYLSLQVEAGVAAPWTAQP</sequence>
<evidence type="ECO:0000256" key="1">
    <source>
        <dbReference type="SAM" id="SignalP"/>
    </source>
</evidence>
<accession>A0A239JZX2</accession>
<dbReference type="EMBL" id="FZPC01000014">
    <property type="protein sequence ID" value="SNT10992.1"/>
    <property type="molecule type" value="Genomic_DNA"/>
</dbReference>
<evidence type="ECO:0000313" key="3">
    <source>
        <dbReference type="EMBL" id="SNT10992.1"/>
    </source>
</evidence>
<dbReference type="EMBL" id="FNEC01000011">
    <property type="protein sequence ID" value="SDI97881.1"/>
    <property type="molecule type" value="Genomic_DNA"/>
</dbReference>
<dbReference type="Proteomes" id="UP000198309">
    <property type="component" value="Unassembled WGS sequence"/>
</dbReference>
<evidence type="ECO:0000313" key="2">
    <source>
        <dbReference type="EMBL" id="SDI97881.1"/>
    </source>
</evidence>
<organism evidence="2 5">
    <name type="scientific">Pseudomonas delhiensis</name>
    <dbReference type="NCBI Taxonomy" id="366289"/>
    <lineage>
        <taxon>Bacteria</taxon>
        <taxon>Pseudomonadati</taxon>
        <taxon>Pseudomonadota</taxon>
        <taxon>Gammaproteobacteria</taxon>
        <taxon>Pseudomonadales</taxon>
        <taxon>Pseudomonadaceae</taxon>
        <taxon>Pseudomonas</taxon>
    </lineage>
</organism>
<reference evidence="2 5" key="1">
    <citation type="submission" date="2016-10" db="EMBL/GenBank/DDBJ databases">
        <authorList>
            <person name="de Groot N.N."/>
        </authorList>
    </citation>
    <scope>NUCLEOTIDE SEQUENCE [LARGE SCALE GENOMIC DNA]</scope>
    <source>
        <strain evidence="2 5">CCM 7361</strain>
    </source>
</reference>
<name>A0A239JZX2_9PSED</name>
<dbReference type="Proteomes" id="UP000199693">
    <property type="component" value="Unassembled WGS sequence"/>
</dbReference>
<reference evidence="3 4" key="2">
    <citation type="submission" date="2017-06" db="EMBL/GenBank/DDBJ databases">
        <authorList>
            <person name="Varghese N."/>
            <person name="Submissions S."/>
        </authorList>
    </citation>
    <scope>NUCLEOTIDE SEQUENCE [LARGE SCALE GENOMIC DNA]</scope>
    <source>
        <strain evidence="3 4">RLD-1</strain>
    </source>
</reference>
<feature type="chain" id="PRO_5030040836" description="Lipoprotein" evidence="1">
    <location>
        <begin position="31"/>
        <end position="340"/>
    </location>
</feature>
<evidence type="ECO:0000313" key="4">
    <source>
        <dbReference type="Proteomes" id="UP000198309"/>
    </source>
</evidence>
<dbReference type="RefSeq" id="WP_089392081.1">
    <property type="nucleotide sequence ID" value="NZ_FNEC01000011.1"/>
</dbReference>
<feature type="signal peptide" evidence="1">
    <location>
        <begin position="1"/>
        <end position="30"/>
    </location>
</feature>
<keyword evidence="1" id="KW-0732">Signal</keyword>